<evidence type="ECO:0000259" key="8">
    <source>
        <dbReference type="Pfam" id="PF02338"/>
    </source>
</evidence>
<evidence type="ECO:0000313" key="10">
    <source>
        <dbReference type="RefSeq" id="XP_020081288.1"/>
    </source>
</evidence>
<organism evidence="9 10">
    <name type="scientific">Ananas comosus</name>
    <name type="common">Pineapple</name>
    <name type="synonym">Ananas ananas</name>
    <dbReference type="NCBI Taxonomy" id="4615"/>
    <lineage>
        <taxon>Eukaryota</taxon>
        <taxon>Viridiplantae</taxon>
        <taxon>Streptophyta</taxon>
        <taxon>Embryophyta</taxon>
        <taxon>Tracheophyta</taxon>
        <taxon>Spermatophyta</taxon>
        <taxon>Magnoliopsida</taxon>
        <taxon>Liliopsida</taxon>
        <taxon>Poales</taxon>
        <taxon>Bromeliaceae</taxon>
        <taxon>Bromelioideae</taxon>
        <taxon>Ananas</taxon>
    </lineage>
</organism>
<evidence type="ECO:0000256" key="3">
    <source>
        <dbReference type="ARBA" id="ARBA00012759"/>
    </source>
</evidence>
<dbReference type="GO" id="GO:0061578">
    <property type="term" value="F:K63-linked deubiquitinase activity"/>
    <property type="evidence" value="ECO:0007669"/>
    <property type="project" value="TreeGrafter"/>
</dbReference>
<comment type="catalytic activity">
    <reaction evidence="1">
        <text>Thiol-dependent hydrolysis of ester, thioester, amide, peptide and isopeptide bonds formed by the C-terminal Gly of ubiquitin (a 76-residue protein attached to proteins as an intracellular targeting signal).</text>
        <dbReference type="EC" id="3.4.19.12"/>
    </reaction>
</comment>
<dbReference type="AlphaFoldDB" id="A0A6P5EIC8"/>
<gene>
    <name evidence="10" type="primary">LOC109704934</name>
</gene>
<dbReference type="EC" id="3.4.19.12" evidence="3"/>
<dbReference type="Gene3D" id="3.90.70.80">
    <property type="match status" value="1"/>
</dbReference>
<keyword evidence="6" id="KW-0378">Hydrolase</keyword>
<dbReference type="Proteomes" id="UP000515123">
    <property type="component" value="Unplaced"/>
</dbReference>
<reference evidence="9" key="1">
    <citation type="journal article" date="2015" name="Nat. Genet.">
        <title>The pineapple genome and the evolution of CAM photosynthesis.</title>
        <authorList>
            <person name="Ming R."/>
            <person name="VanBuren R."/>
            <person name="Wai C.M."/>
            <person name="Tang H."/>
            <person name="Schatz M.C."/>
            <person name="Bowers J.E."/>
            <person name="Lyons E."/>
            <person name="Wang M.L."/>
            <person name="Chen J."/>
            <person name="Biggers E."/>
            <person name="Zhang J."/>
            <person name="Huang L."/>
            <person name="Zhang L."/>
            <person name="Miao W."/>
            <person name="Zhang J."/>
            <person name="Ye Z."/>
            <person name="Miao C."/>
            <person name="Lin Z."/>
            <person name="Wang H."/>
            <person name="Zhou H."/>
            <person name="Yim W.C."/>
            <person name="Priest H.D."/>
            <person name="Zheng C."/>
            <person name="Woodhouse M."/>
            <person name="Edger P.P."/>
            <person name="Guyot R."/>
            <person name="Guo H.B."/>
            <person name="Guo H."/>
            <person name="Zheng G."/>
            <person name="Singh R."/>
            <person name="Sharma A."/>
            <person name="Min X."/>
            <person name="Zheng Y."/>
            <person name="Lee H."/>
            <person name="Gurtowski J."/>
            <person name="Sedlazeck F.J."/>
            <person name="Harkess A."/>
            <person name="McKain M.R."/>
            <person name="Liao Z."/>
            <person name="Fang J."/>
            <person name="Liu J."/>
            <person name="Zhang X."/>
            <person name="Zhang Q."/>
            <person name="Hu W."/>
            <person name="Qin Y."/>
            <person name="Wang K."/>
            <person name="Chen L.Y."/>
            <person name="Shirley N."/>
            <person name="Lin Y.R."/>
            <person name="Liu L.Y."/>
            <person name="Hernandez A.G."/>
            <person name="Wright C.L."/>
            <person name="Bulone V."/>
            <person name="Tuskan G.A."/>
            <person name="Heath K."/>
            <person name="Zee F."/>
            <person name="Moore P.H."/>
            <person name="Sunkar R."/>
            <person name="Leebens-Mack J.H."/>
            <person name="Mockler T."/>
            <person name="Bennetzen J.L."/>
            <person name="Freeling M."/>
            <person name="Sankoff D."/>
            <person name="Paterson A.H."/>
            <person name="Zhu X."/>
            <person name="Yang X."/>
            <person name="Smith J.A."/>
            <person name="Cushman J.C."/>
            <person name="Paull R.E."/>
            <person name="Yu Q."/>
        </authorList>
    </citation>
    <scope>NUCLEOTIDE SEQUENCE [LARGE SCALE GENOMIC DNA]</scope>
    <source>
        <strain evidence="9">cv. F153</strain>
    </source>
</reference>
<sequence>MACAQRAARVACAARKESAARVPPACSARGQQGTGSPRGPRPALQSVARVARVARKGCAARVARGLRPAHTARVAHGLRPAPFFFFFQIGDLHHELEPLQEIGIFGDFTLNPLLRAISHLDLHTIPRSGEERERDHFSQFITKGFTSYCKRKRRDKVYGNNVEIQAFAEMYNHPIHIYSYSTKPVNIFQGSDHTDTPPIQLSYHYNSLVDPRRLTIGAGLGFSSLRGANIDKDQVKAAIKAQQNQQIDNISFYSFSLSLVLVLNFFC</sequence>
<dbReference type="InterPro" id="IPR050704">
    <property type="entry name" value="Peptidase_C85-like"/>
</dbReference>
<evidence type="ECO:0000256" key="1">
    <source>
        <dbReference type="ARBA" id="ARBA00000707"/>
    </source>
</evidence>
<evidence type="ECO:0000256" key="4">
    <source>
        <dbReference type="ARBA" id="ARBA00022670"/>
    </source>
</evidence>
<evidence type="ECO:0000313" key="9">
    <source>
        <dbReference type="Proteomes" id="UP000515123"/>
    </source>
</evidence>
<protein>
    <recommendedName>
        <fullName evidence="3">ubiquitinyl hydrolase 1</fullName>
        <ecNumber evidence="3">3.4.19.12</ecNumber>
    </recommendedName>
</protein>
<evidence type="ECO:0000256" key="6">
    <source>
        <dbReference type="ARBA" id="ARBA00022801"/>
    </source>
</evidence>
<dbReference type="PANTHER" id="PTHR12419:SF4">
    <property type="entry name" value="OTU DOMAIN-CONTAINING PROTEIN 5"/>
    <property type="match status" value="1"/>
</dbReference>
<comment type="similarity">
    <text evidence="2">Belongs to the peptidase C85 family.</text>
</comment>
<reference evidence="10" key="2">
    <citation type="submission" date="2025-08" db="UniProtKB">
        <authorList>
            <consortium name="RefSeq"/>
        </authorList>
    </citation>
    <scope>IDENTIFICATION</scope>
    <source>
        <tissue evidence="10">Leaf</tissue>
    </source>
</reference>
<dbReference type="Pfam" id="PF02338">
    <property type="entry name" value="OTU"/>
    <property type="match status" value="1"/>
</dbReference>
<evidence type="ECO:0000256" key="7">
    <source>
        <dbReference type="SAM" id="MobiDB-lite"/>
    </source>
</evidence>
<dbReference type="PANTHER" id="PTHR12419">
    <property type="entry name" value="OTU DOMAIN CONTAINING PROTEIN"/>
    <property type="match status" value="1"/>
</dbReference>
<feature type="region of interest" description="Disordered" evidence="7">
    <location>
        <begin position="23"/>
        <end position="43"/>
    </location>
</feature>
<dbReference type="OrthoDB" id="409956at2759"/>
<accession>A0A6P5EIC8</accession>
<keyword evidence="9" id="KW-1185">Reference proteome</keyword>
<feature type="domain" description="OTU" evidence="8">
    <location>
        <begin position="132"/>
        <end position="204"/>
    </location>
</feature>
<keyword evidence="5" id="KW-0833">Ubl conjugation pathway</keyword>
<dbReference type="GO" id="GO:0016579">
    <property type="term" value="P:protein deubiquitination"/>
    <property type="evidence" value="ECO:0007669"/>
    <property type="project" value="TreeGrafter"/>
</dbReference>
<dbReference type="GO" id="GO:0004843">
    <property type="term" value="F:cysteine-type deubiquitinase activity"/>
    <property type="evidence" value="ECO:0007669"/>
    <property type="project" value="UniProtKB-EC"/>
</dbReference>
<dbReference type="RefSeq" id="XP_020081288.1">
    <property type="nucleotide sequence ID" value="XM_020225699.1"/>
</dbReference>
<proteinExistence type="inferred from homology"/>
<keyword evidence="4" id="KW-0645">Protease</keyword>
<dbReference type="SUPFAM" id="SSF54001">
    <property type="entry name" value="Cysteine proteinases"/>
    <property type="match status" value="1"/>
</dbReference>
<dbReference type="InterPro" id="IPR003323">
    <property type="entry name" value="OTU_dom"/>
</dbReference>
<name>A0A6P5EIC8_ANACO</name>
<dbReference type="GO" id="GO:0006508">
    <property type="term" value="P:proteolysis"/>
    <property type="evidence" value="ECO:0007669"/>
    <property type="project" value="UniProtKB-KW"/>
</dbReference>
<evidence type="ECO:0000256" key="5">
    <source>
        <dbReference type="ARBA" id="ARBA00022786"/>
    </source>
</evidence>
<dbReference type="InterPro" id="IPR038765">
    <property type="entry name" value="Papain-like_cys_pep_sf"/>
</dbReference>
<evidence type="ECO:0000256" key="2">
    <source>
        <dbReference type="ARBA" id="ARBA00010407"/>
    </source>
</evidence>
<dbReference type="GeneID" id="109704934"/>